<dbReference type="EMBL" id="WTPW01000260">
    <property type="protein sequence ID" value="KAF0529291.1"/>
    <property type="molecule type" value="Genomic_DNA"/>
</dbReference>
<reference evidence="1 2" key="1">
    <citation type="journal article" date="2019" name="Environ. Microbiol.">
        <title>At the nexus of three kingdoms: the genome of the mycorrhizal fungus Gigaspora margarita provides insights into plant, endobacterial and fungal interactions.</title>
        <authorList>
            <person name="Venice F."/>
            <person name="Ghignone S."/>
            <person name="Salvioli di Fossalunga A."/>
            <person name="Amselem J."/>
            <person name="Novero M."/>
            <person name="Xianan X."/>
            <person name="Sedzielewska Toro K."/>
            <person name="Morin E."/>
            <person name="Lipzen A."/>
            <person name="Grigoriev I.V."/>
            <person name="Henrissat B."/>
            <person name="Martin F.M."/>
            <person name="Bonfante P."/>
        </authorList>
    </citation>
    <scope>NUCLEOTIDE SEQUENCE [LARGE SCALE GENOMIC DNA]</scope>
    <source>
        <strain evidence="1 2">BEG34</strain>
    </source>
</reference>
<evidence type="ECO:0000313" key="2">
    <source>
        <dbReference type="Proteomes" id="UP000439903"/>
    </source>
</evidence>
<sequence>MSNSSTPSTEIFASLYDFLKTASSDKITISNIITQYFLLEAIEKYGVLTGEIPRRGRLESFSTKHLKDKIEGEKTDIRNLSKDIAVNNVCYEFISRRNEVQNSRKPVLDSREIVTHDQWVEADHIRGLVANGITNALLQEIKLNALRRVSEGSENTLVEIISRLLDMTMYHLPVDFEVGLNDKV</sequence>
<comment type="caution">
    <text evidence="1">The sequence shown here is derived from an EMBL/GenBank/DDBJ whole genome shotgun (WGS) entry which is preliminary data.</text>
</comment>
<dbReference type="Proteomes" id="UP000439903">
    <property type="component" value="Unassembled WGS sequence"/>
</dbReference>
<evidence type="ECO:0000313" key="1">
    <source>
        <dbReference type="EMBL" id="KAF0529291.1"/>
    </source>
</evidence>
<organism evidence="1 2">
    <name type="scientific">Gigaspora margarita</name>
    <dbReference type="NCBI Taxonomy" id="4874"/>
    <lineage>
        <taxon>Eukaryota</taxon>
        <taxon>Fungi</taxon>
        <taxon>Fungi incertae sedis</taxon>
        <taxon>Mucoromycota</taxon>
        <taxon>Glomeromycotina</taxon>
        <taxon>Glomeromycetes</taxon>
        <taxon>Diversisporales</taxon>
        <taxon>Gigasporaceae</taxon>
        <taxon>Gigaspora</taxon>
    </lineage>
</organism>
<protein>
    <submittedName>
        <fullName evidence="1">Uncharacterized protein</fullName>
    </submittedName>
</protein>
<name>A0A8H4ASX2_GIGMA</name>
<dbReference type="OrthoDB" id="2430204at2759"/>
<accession>A0A8H4ASX2</accession>
<gene>
    <name evidence="1" type="ORF">F8M41_012741</name>
</gene>
<keyword evidence="2" id="KW-1185">Reference proteome</keyword>
<proteinExistence type="predicted"/>
<dbReference type="AlphaFoldDB" id="A0A8H4ASX2"/>